<keyword evidence="1" id="KW-0472">Membrane</keyword>
<proteinExistence type="predicted"/>
<evidence type="ECO:0000313" key="2">
    <source>
        <dbReference type="EMBL" id="MFC5408128.1"/>
    </source>
</evidence>
<sequence>MTKNYAVSLVWSDERTGQLYRIDTERKILEVETPAGAWQWMGEVTLKGVDSRDFPPTTRVMGFGKSPQQRYLTIDCTGQVYQFDFRNRTLERLDHTFFRGFNCHSTTFMRNDTLYSFGGYGFWHTNNLITYYRAGKSEWESIPPQTDGPRSLYAGLNGYLPETDSYFSTLNFCHNDAEQAGATTYDFDVYAFSFPNKQWRKLGRVTEAVRERLPQQLDNGVAFFFSGRYFIVSHHASPATKLFLIDPVLNQCRVWEDTHRRFLRQPANTDSDRYQYYIRNDTLHHYLFNGNEATPKGLPQRVAVAQLWQEASPIGAFYTENATDYTTLSLLVLALTATGLAVFYLYHRKNSRVASAEAELPDLSDLTQLEQDLLDGLMRATHSGGLSAEQVNELLQISDKSLDNQRRIRADTIQKLNLKLKYALNLDNGIEKTPSAVDRRMALYVLKEEAARKYTLSSTPKTN</sequence>
<name>A0ABW0I692_9BACT</name>
<dbReference type="RefSeq" id="WP_379840813.1">
    <property type="nucleotide sequence ID" value="NZ_JBHSMA010000001.1"/>
</dbReference>
<keyword evidence="3" id="KW-1185">Reference proteome</keyword>
<evidence type="ECO:0000313" key="3">
    <source>
        <dbReference type="Proteomes" id="UP001596106"/>
    </source>
</evidence>
<dbReference type="Proteomes" id="UP001596106">
    <property type="component" value="Unassembled WGS sequence"/>
</dbReference>
<keyword evidence="1" id="KW-1133">Transmembrane helix</keyword>
<protein>
    <submittedName>
        <fullName evidence="2">Uncharacterized protein</fullName>
    </submittedName>
</protein>
<gene>
    <name evidence="2" type="ORF">ACFPMF_02315</name>
</gene>
<dbReference type="Gene3D" id="2.120.10.80">
    <property type="entry name" value="Kelch-type beta propeller"/>
    <property type="match status" value="1"/>
</dbReference>
<dbReference type="InterPro" id="IPR011043">
    <property type="entry name" value="Gal_Oxase/kelch_b-propeller"/>
</dbReference>
<dbReference type="InterPro" id="IPR015915">
    <property type="entry name" value="Kelch-typ_b-propeller"/>
</dbReference>
<organism evidence="2 3">
    <name type="scientific">Larkinella bovis</name>
    <dbReference type="NCBI Taxonomy" id="683041"/>
    <lineage>
        <taxon>Bacteria</taxon>
        <taxon>Pseudomonadati</taxon>
        <taxon>Bacteroidota</taxon>
        <taxon>Cytophagia</taxon>
        <taxon>Cytophagales</taxon>
        <taxon>Spirosomataceae</taxon>
        <taxon>Larkinella</taxon>
    </lineage>
</organism>
<dbReference type="EMBL" id="JBHSMA010000001">
    <property type="protein sequence ID" value="MFC5408128.1"/>
    <property type="molecule type" value="Genomic_DNA"/>
</dbReference>
<feature type="transmembrane region" description="Helical" evidence="1">
    <location>
        <begin position="325"/>
        <end position="346"/>
    </location>
</feature>
<dbReference type="SUPFAM" id="SSF50965">
    <property type="entry name" value="Galactose oxidase, central domain"/>
    <property type="match status" value="1"/>
</dbReference>
<reference evidence="3" key="1">
    <citation type="journal article" date="2019" name="Int. J. Syst. Evol. Microbiol.">
        <title>The Global Catalogue of Microorganisms (GCM) 10K type strain sequencing project: providing services to taxonomists for standard genome sequencing and annotation.</title>
        <authorList>
            <consortium name="The Broad Institute Genomics Platform"/>
            <consortium name="The Broad Institute Genome Sequencing Center for Infectious Disease"/>
            <person name="Wu L."/>
            <person name="Ma J."/>
        </authorList>
    </citation>
    <scope>NUCLEOTIDE SEQUENCE [LARGE SCALE GENOMIC DNA]</scope>
    <source>
        <strain evidence="3">CCUG 55250</strain>
    </source>
</reference>
<accession>A0ABW0I692</accession>
<keyword evidence="1" id="KW-0812">Transmembrane</keyword>
<evidence type="ECO:0000256" key="1">
    <source>
        <dbReference type="SAM" id="Phobius"/>
    </source>
</evidence>
<comment type="caution">
    <text evidence="2">The sequence shown here is derived from an EMBL/GenBank/DDBJ whole genome shotgun (WGS) entry which is preliminary data.</text>
</comment>